<dbReference type="InterPro" id="IPR036682">
    <property type="entry name" value="OS_D_A10/PebIII_sf"/>
</dbReference>
<dbReference type="EMBL" id="JACEFF010000188">
    <property type="protein sequence ID" value="KAH9642514.1"/>
    <property type="molecule type" value="Genomic_DNA"/>
</dbReference>
<proteinExistence type="predicted"/>
<dbReference type="Pfam" id="PF03392">
    <property type="entry name" value="OS-D"/>
    <property type="match status" value="1"/>
</dbReference>
<comment type="caution">
    <text evidence="1">The sequence shown here is derived from an EMBL/GenBank/DDBJ whole genome shotgun (WGS) entry which is preliminary data.</text>
</comment>
<organism evidence="1 2">
    <name type="scientific">Spodoptera exigua</name>
    <name type="common">Beet armyworm</name>
    <name type="synonym">Noctua fulgens</name>
    <dbReference type="NCBI Taxonomy" id="7107"/>
    <lineage>
        <taxon>Eukaryota</taxon>
        <taxon>Metazoa</taxon>
        <taxon>Ecdysozoa</taxon>
        <taxon>Arthropoda</taxon>
        <taxon>Hexapoda</taxon>
        <taxon>Insecta</taxon>
        <taxon>Pterygota</taxon>
        <taxon>Neoptera</taxon>
        <taxon>Endopterygota</taxon>
        <taxon>Lepidoptera</taxon>
        <taxon>Glossata</taxon>
        <taxon>Ditrysia</taxon>
        <taxon>Noctuoidea</taxon>
        <taxon>Noctuidae</taxon>
        <taxon>Amphipyrinae</taxon>
        <taxon>Spodoptera</taxon>
    </lineage>
</organism>
<protein>
    <recommendedName>
        <fullName evidence="3">Chemosensory protein</fullName>
    </recommendedName>
</protein>
<gene>
    <name evidence="1" type="ORF">HF086_008924</name>
</gene>
<dbReference type="SUPFAM" id="SSF100910">
    <property type="entry name" value="Chemosensory protein Csp2"/>
    <property type="match status" value="1"/>
</dbReference>
<dbReference type="InterPro" id="IPR005055">
    <property type="entry name" value="A10/PebIII"/>
</dbReference>
<sequence length="76" mass="8533">MARPHHILQNQCAVREDIPDAVATSCAKCTNAQKHIFHKFLLGLKEKLPSDYEAFKKKFDPQGQYFEALEAAVASS</sequence>
<reference evidence="1" key="1">
    <citation type="journal article" date="2021" name="G3 (Bethesda)">
        <title>Genome and transcriptome analysis of the beet armyworm Spodoptera exigua reveals targets for pest control. .</title>
        <authorList>
            <person name="Simon S."/>
            <person name="Breeschoten T."/>
            <person name="Jansen H.J."/>
            <person name="Dirks R.P."/>
            <person name="Schranz M.E."/>
            <person name="Ros V.I.D."/>
        </authorList>
    </citation>
    <scope>NUCLEOTIDE SEQUENCE</scope>
    <source>
        <strain evidence="1">TB_SE_WUR_2020</strain>
    </source>
</reference>
<evidence type="ECO:0000313" key="1">
    <source>
        <dbReference type="EMBL" id="KAH9642514.1"/>
    </source>
</evidence>
<evidence type="ECO:0008006" key="3">
    <source>
        <dbReference type="Google" id="ProtNLM"/>
    </source>
</evidence>
<dbReference type="Gene3D" id="1.10.2080.10">
    <property type="entry name" value="Insect odorant-binding protein A10/Ejaculatory bulb-specific protein 3"/>
    <property type="match status" value="1"/>
</dbReference>
<name>A0A922SMD0_SPOEX</name>
<dbReference type="Proteomes" id="UP000814243">
    <property type="component" value="Unassembled WGS sequence"/>
</dbReference>
<accession>A0A922SMD0</accession>
<evidence type="ECO:0000313" key="2">
    <source>
        <dbReference type="Proteomes" id="UP000814243"/>
    </source>
</evidence>
<dbReference type="AlphaFoldDB" id="A0A922SMD0"/>